<dbReference type="Proteomes" id="UP000198781">
    <property type="component" value="Unassembled WGS sequence"/>
</dbReference>
<feature type="region of interest" description="Disordered" evidence="1">
    <location>
        <begin position="1"/>
        <end position="40"/>
    </location>
</feature>
<evidence type="ECO:0000256" key="1">
    <source>
        <dbReference type="SAM" id="MobiDB-lite"/>
    </source>
</evidence>
<keyword evidence="3" id="KW-1185">Reference proteome</keyword>
<dbReference type="AlphaFoldDB" id="A0A1G6SYQ1"/>
<accession>A0A1G6SYQ1</accession>
<reference evidence="2 3" key="1">
    <citation type="submission" date="2016-10" db="EMBL/GenBank/DDBJ databases">
        <authorList>
            <person name="de Groot N.N."/>
        </authorList>
    </citation>
    <scope>NUCLEOTIDE SEQUENCE [LARGE SCALE GENOMIC DNA]</scope>
    <source>
        <strain evidence="2 3">DSM 16619</strain>
    </source>
</reference>
<evidence type="ECO:0000313" key="2">
    <source>
        <dbReference type="EMBL" id="SDD21928.1"/>
    </source>
</evidence>
<organism evidence="2 3">
    <name type="scientific">Paracidovorax valerianellae</name>
    <dbReference type="NCBI Taxonomy" id="187868"/>
    <lineage>
        <taxon>Bacteria</taxon>
        <taxon>Pseudomonadati</taxon>
        <taxon>Pseudomonadota</taxon>
        <taxon>Betaproteobacteria</taxon>
        <taxon>Burkholderiales</taxon>
        <taxon>Comamonadaceae</taxon>
        <taxon>Paracidovorax</taxon>
    </lineage>
</organism>
<name>A0A1G6SYQ1_9BURK</name>
<proteinExistence type="predicted"/>
<sequence length="88" mass="9632">MQPYFHHPHSSGRQRHGMAGVRRGAAPSPEALNPYASCPRNGRDPAAGGRLYDALTLMVALRVRYGLPIAHRALALRACLSLHRRALP</sequence>
<evidence type="ECO:0000313" key="3">
    <source>
        <dbReference type="Proteomes" id="UP000198781"/>
    </source>
</evidence>
<gene>
    <name evidence="2" type="ORF">SAMN05192589_1058</name>
</gene>
<dbReference type="STRING" id="187868.SAMN05192589_1058"/>
<feature type="compositionally biased region" description="Basic residues" evidence="1">
    <location>
        <begin position="1"/>
        <end position="16"/>
    </location>
</feature>
<protein>
    <submittedName>
        <fullName evidence="2">Uncharacterized protein</fullName>
    </submittedName>
</protein>
<dbReference type="EMBL" id="FMZC01000005">
    <property type="protein sequence ID" value="SDD21928.1"/>
    <property type="molecule type" value="Genomic_DNA"/>
</dbReference>